<feature type="transmembrane region" description="Helical" evidence="8">
    <location>
        <begin position="403"/>
        <end position="425"/>
    </location>
</feature>
<comment type="similarity">
    <text evidence="8">Belongs to the dicarboxylate/amino acid:cation symporter (DAACS) (TC 2.A.23) family.</text>
</comment>
<dbReference type="PROSITE" id="PS00714">
    <property type="entry name" value="NA_DICARBOXYL_SYMP_2"/>
    <property type="match status" value="1"/>
</dbReference>
<dbReference type="EMBL" id="CAAE01014581">
    <property type="protein sequence ID" value="CAF99947.1"/>
    <property type="molecule type" value="Genomic_DNA"/>
</dbReference>
<dbReference type="GO" id="GO:0098712">
    <property type="term" value="P:L-glutamate import across plasma membrane"/>
    <property type="evidence" value="ECO:0007669"/>
    <property type="project" value="TreeGrafter"/>
</dbReference>
<dbReference type="PANTHER" id="PTHR11958:SF100">
    <property type="entry name" value="AMINO ACID TRANSPORTER"/>
    <property type="match status" value="1"/>
</dbReference>
<reference evidence="9" key="1">
    <citation type="journal article" date="2004" name="Nature">
        <title>Genome duplication in the teleost fish Tetraodon nigroviridis reveals the early vertebrate proto-karyotype.</title>
        <authorList>
            <person name="Jaillon O."/>
            <person name="Aury J.-M."/>
            <person name="Brunet F."/>
            <person name="Petit J.-L."/>
            <person name="Stange-Thomann N."/>
            <person name="Mauceli E."/>
            <person name="Bouneau L."/>
            <person name="Fischer C."/>
            <person name="Ozouf-Costaz C."/>
            <person name="Bernot A."/>
            <person name="Nicaud S."/>
            <person name="Jaffe D."/>
            <person name="Fisher S."/>
            <person name="Lutfalla G."/>
            <person name="Dossat C."/>
            <person name="Segurens B."/>
            <person name="Dasilva C."/>
            <person name="Salanoubat M."/>
            <person name="Levy M."/>
            <person name="Boudet N."/>
            <person name="Castellano S."/>
            <person name="Anthouard V."/>
            <person name="Jubin C."/>
            <person name="Castelli V."/>
            <person name="Katinka M."/>
            <person name="Vacherie B."/>
            <person name="Biemont C."/>
            <person name="Skalli Z."/>
            <person name="Cattolico L."/>
            <person name="Poulain J."/>
            <person name="De Berardinis V."/>
            <person name="Cruaud C."/>
            <person name="Duprat S."/>
            <person name="Brottier P."/>
            <person name="Coutanceau J.-P."/>
            <person name="Gouzy J."/>
            <person name="Parra G."/>
            <person name="Lardier G."/>
            <person name="Chapple C."/>
            <person name="McKernan K.J."/>
            <person name="McEwan P."/>
            <person name="Bosak S."/>
            <person name="Kellis M."/>
            <person name="Volff J.-N."/>
            <person name="Guigo R."/>
            <person name="Zody M.C."/>
            <person name="Mesirov J."/>
            <person name="Lindblad-Toh K."/>
            <person name="Birren B."/>
            <person name="Nusbaum C."/>
            <person name="Kahn D."/>
            <person name="Robinson-Rechavi M."/>
            <person name="Laudet V."/>
            <person name="Schachter V."/>
            <person name="Quetier F."/>
            <person name="Saurin W."/>
            <person name="Scarpelli C."/>
            <person name="Wincker P."/>
            <person name="Lander E.S."/>
            <person name="Weissenbach J."/>
            <person name="Roest Crollius H."/>
        </authorList>
    </citation>
    <scope>NUCLEOTIDE SEQUENCE [LARGE SCALE GENOMIC DNA]</scope>
</reference>
<reference evidence="9" key="2">
    <citation type="submission" date="2004-02" db="EMBL/GenBank/DDBJ databases">
        <authorList>
            <consortium name="Genoscope"/>
            <consortium name="Whitehead Institute Centre for Genome Research"/>
        </authorList>
    </citation>
    <scope>NUCLEOTIDE SEQUENCE</scope>
</reference>
<dbReference type="Pfam" id="PF00375">
    <property type="entry name" value="SDF"/>
    <property type="match status" value="1"/>
</dbReference>
<dbReference type="GO" id="GO:0015175">
    <property type="term" value="F:neutral L-amino acid transmembrane transporter activity"/>
    <property type="evidence" value="ECO:0007669"/>
    <property type="project" value="TreeGrafter"/>
</dbReference>
<dbReference type="PANTHER" id="PTHR11958">
    <property type="entry name" value="SODIUM/DICARBOXYLATE SYMPORTER-RELATED"/>
    <property type="match status" value="1"/>
</dbReference>
<evidence type="ECO:0000256" key="1">
    <source>
        <dbReference type="ARBA" id="ARBA00004141"/>
    </source>
</evidence>
<organism evidence="9">
    <name type="scientific">Tetraodon nigroviridis</name>
    <name type="common">Spotted green pufferfish</name>
    <name type="synonym">Chelonodon nigroviridis</name>
    <dbReference type="NCBI Taxonomy" id="99883"/>
    <lineage>
        <taxon>Eukaryota</taxon>
        <taxon>Metazoa</taxon>
        <taxon>Chordata</taxon>
        <taxon>Craniata</taxon>
        <taxon>Vertebrata</taxon>
        <taxon>Euteleostomi</taxon>
        <taxon>Actinopterygii</taxon>
        <taxon>Neopterygii</taxon>
        <taxon>Teleostei</taxon>
        <taxon>Neoteleostei</taxon>
        <taxon>Acanthomorphata</taxon>
        <taxon>Eupercaria</taxon>
        <taxon>Tetraodontiformes</taxon>
        <taxon>Tetradontoidea</taxon>
        <taxon>Tetraodontidae</taxon>
        <taxon>Tetraodon</taxon>
    </lineage>
</organism>
<dbReference type="GO" id="GO:0005313">
    <property type="term" value="F:L-glutamate transmembrane transporter activity"/>
    <property type="evidence" value="ECO:0007669"/>
    <property type="project" value="TreeGrafter"/>
</dbReference>
<dbReference type="PRINTS" id="PR00173">
    <property type="entry name" value="EDTRNSPORT"/>
</dbReference>
<dbReference type="KEGG" id="tng:GSTEN00018207G001"/>
<evidence type="ECO:0000256" key="3">
    <source>
        <dbReference type="ARBA" id="ARBA00022692"/>
    </source>
</evidence>
<protein>
    <recommendedName>
        <fullName evidence="8">Amino acid transporter</fullName>
    </recommendedName>
</protein>
<dbReference type="AlphaFoldDB" id="Q4SHD5"/>
<keyword evidence="7" id="KW-0325">Glycoprotein</keyword>
<evidence type="ECO:0000256" key="7">
    <source>
        <dbReference type="ARBA" id="ARBA00023180"/>
    </source>
</evidence>
<dbReference type="PROSITE" id="PS00713">
    <property type="entry name" value="NA_DICARBOXYL_SYMP_1"/>
    <property type="match status" value="1"/>
</dbReference>
<evidence type="ECO:0000256" key="5">
    <source>
        <dbReference type="ARBA" id="ARBA00022989"/>
    </source>
</evidence>
<dbReference type="InterPro" id="IPR018107">
    <property type="entry name" value="Na-dicarboxylate_symporter_CS"/>
</dbReference>
<dbReference type="InterPro" id="IPR036458">
    <property type="entry name" value="Na:dicarbo_symporter_sf"/>
</dbReference>
<dbReference type="OrthoDB" id="5877963at2759"/>
<feature type="transmembrane region" description="Helical" evidence="8">
    <location>
        <begin position="73"/>
        <end position="97"/>
    </location>
</feature>
<name>Q4SHD5_TETNG</name>
<keyword evidence="5 8" id="KW-1133">Transmembrane helix</keyword>
<gene>
    <name evidence="9" type="ORF">GSTENG00018207001</name>
</gene>
<dbReference type="GO" id="GO:0070778">
    <property type="term" value="P:L-aspartate transmembrane transport"/>
    <property type="evidence" value="ECO:0007669"/>
    <property type="project" value="TreeGrafter"/>
</dbReference>
<dbReference type="InterPro" id="IPR001991">
    <property type="entry name" value="Na-dicarboxylate_symporter"/>
</dbReference>
<feature type="transmembrane region" description="Helical" evidence="8">
    <location>
        <begin position="109"/>
        <end position="131"/>
    </location>
</feature>
<proteinExistence type="inferred from homology"/>
<dbReference type="SUPFAM" id="SSF118215">
    <property type="entry name" value="Proton glutamate symport protein"/>
    <property type="match status" value="1"/>
</dbReference>
<feature type="transmembrane region" description="Helical" evidence="8">
    <location>
        <begin position="34"/>
        <end position="53"/>
    </location>
</feature>
<keyword evidence="2 8" id="KW-0813">Transport</keyword>
<keyword evidence="3 8" id="KW-0812">Transmembrane</keyword>
<evidence type="ECO:0000313" key="9">
    <source>
        <dbReference type="EMBL" id="CAF99947.1"/>
    </source>
</evidence>
<feature type="non-terminal residue" evidence="9">
    <location>
        <position position="511"/>
    </location>
</feature>
<feature type="transmembrane region" description="Helical" evidence="8">
    <location>
        <begin position="270"/>
        <end position="295"/>
    </location>
</feature>
<sequence length="511" mass="55761">KQVEVRMDESHLEARADAPESTCSMFCDKIMKNMVLTLTILGVFLGSIAGMLLRHISPLPAEVIMIIAFPGEILMRMLKMLVLPLVVSSLVTGLAGLDAKSSGRLGTRAMVYYMSTTVIAAVLGVVLVLLIHPGNPKLKANLGQGKKNDDVSSVDAFLDLIRNLFPENLVQACFQQVGKGWTLGIKIFSLCQFFHLPFPFSKNSDPDSYYQSTSAHQSNKGTFTIHSKEVTSVQGWDERLGYSPLGIACLICGKIISIADLEVVAKQLGMYMITVIVGLIIHGGIFLPTIYFVIVRKNPFKFFMGIFQAWVTALGTASSAGTLPVTFRCLEENLGIDKRVTRFVLPVGATINMDGTALYEAVAAIFIAQMNGIALDWGQIVTVSMTATLASVGAASIPSAGLVTMVLILTAVGLPTQDISLLVAVDWLLDRFRTSVNVVGDSYGAGIVYHLSKHELDSFDNQQARMEDFEIAKNQSFFENRTNQSVYAHHNSILIDDCKVHFTLTDIETCM</sequence>
<evidence type="ECO:0000256" key="8">
    <source>
        <dbReference type="RuleBase" id="RU361216"/>
    </source>
</evidence>
<comment type="caution">
    <text evidence="9">The sequence shown here is derived from an EMBL/GenBank/DDBJ whole genome shotgun (WGS) entry which is preliminary data.</text>
</comment>
<evidence type="ECO:0000256" key="2">
    <source>
        <dbReference type="ARBA" id="ARBA00022448"/>
    </source>
</evidence>
<accession>Q4SHD5</accession>
<dbReference type="GO" id="GO:0015501">
    <property type="term" value="F:glutamate:sodium symporter activity"/>
    <property type="evidence" value="ECO:0007669"/>
    <property type="project" value="TreeGrafter"/>
</dbReference>
<keyword evidence="4 8" id="KW-0769">Symport</keyword>
<dbReference type="InterPro" id="IPR050746">
    <property type="entry name" value="DAACS"/>
</dbReference>
<dbReference type="GO" id="GO:0005886">
    <property type="term" value="C:plasma membrane"/>
    <property type="evidence" value="ECO:0007669"/>
    <property type="project" value="TreeGrafter"/>
</dbReference>
<evidence type="ECO:0000256" key="6">
    <source>
        <dbReference type="ARBA" id="ARBA00023136"/>
    </source>
</evidence>
<keyword evidence="6 8" id="KW-0472">Membrane</keyword>
<evidence type="ECO:0000256" key="4">
    <source>
        <dbReference type="ARBA" id="ARBA00022847"/>
    </source>
</evidence>
<comment type="subcellular location">
    <subcellularLocation>
        <location evidence="1 8">Membrane</location>
        <topology evidence="1 8">Multi-pass membrane protein</topology>
    </subcellularLocation>
</comment>
<dbReference type="Gene3D" id="1.10.3860.10">
    <property type="entry name" value="Sodium:dicarboxylate symporter"/>
    <property type="match status" value="2"/>
</dbReference>